<dbReference type="SUPFAM" id="SSF56529">
    <property type="entry name" value="FAH"/>
    <property type="match status" value="1"/>
</dbReference>
<sequence length="251" mass="26235">MDLGNPTPYQLLATAITRAINDSDRIDEPSLPEITDLQGYEAQALSFAALGQPRAGSKLALKTEAVAAPLLWTNRGTEQAYLPGLAIEVEFALQLERDLPLGARVTRADILDAIGSVSLGVELIRSRYKTGSSRVLGMALADFFANVGYVLGPTLSKSVLEPNAVTPLRLTAAGVTLAEGPARHADTDPLKVLVDAAARATLPDARAILSAGQVLTTGSLCGIVTLPRPGAVTIELGGQVLTVNFRELGTA</sequence>
<dbReference type="PANTHER" id="PTHR30143">
    <property type="entry name" value="ACID HYDRATASE"/>
    <property type="match status" value="1"/>
</dbReference>
<keyword evidence="2" id="KW-1185">Reference proteome</keyword>
<evidence type="ECO:0000313" key="1">
    <source>
        <dbReference type="EMBL" id="MTH62174.1"/>
    </source>
</evidence>
<dbReference type="AlphaFoldDB" id="A0A844HUN4"/>
<evidence type="ECO:0000313" key="2">
    <source>
        <dbReference type="Proteomes" id="UP000449846"/>
    </source>
</evidence>
<protein>
    <recommendedName>
        <fullName evidence="3">2-keto-4-pentenoate hydratase</fullName>
    </recommendedName>
</protein>
<dbReference type="RefSeq" id="WP_155042127.1">
    <property type="nucleotide sequence ID" value="NZ_WMIG01000027.1"/>
</dbReference>
<dbReference type="InterPro" id="IPR050772">
    <property type="entry name" value="Hydratase-Decarb/MhpD_sf"/>
</dbReference>
<dbReference type="InterPro" id="IPR036663">
    <property type="entry name" value="Fumarylacetoacetase_C_sf"/>
</dbReference>
<gene>
    <name evidence="1" type="ORF">GL300_23535</name>
</gene>
<evidence type="ECO:0008006" key="3">
    <source>
        <dbReference type="Google" id="ProtNLM"/>
    </source>
</evidence>
<reference evidence="1 2" key="1">
    <citation type="submission" date="2019-11" db="EMBL/GenBank/DDBJ databases">
        <authorList>
            <person name="Dong K."/>
        </authorList>
    </citation>
    <scope>NUCLEOTIDE SEQUENCE [LARGE SCALE GENOMIC DNA]</scope>
    <source>
        <strain evidence="1 2">NBRC 112902</strain>
    </source>
</reference>
<name>A0A844HUN4_9RHOB</name>
<accession>A0A844HUN4</accession>
<dbReference type="Gene3D" id="3.90.850.10">
    <property type="entry name" value="Fumarylacetoacetase-like, C-terminal domain"/>
    <property type="match status" value="1"/>
</dbReference>
<dbReference type="PANTHER" id="PTHR30143:SF0">
    <property type="entry name" value="2-KETO-4-PENTENOATE HYDRATASE"/>
    <property type="match status" value="1"/>
</dbReference>
<dbReference type="GO" id="GO:0008684">
    <property type="term" value="F:2-oxopent-4-enoate hydratase activity"/>
    <property type="evidence" value="ECO:0007669"/>
    <property type="project" value="TreeGrafter"/>
</dbReference>
<dbReference type="GO" id="GO:0005737">
    <property type="term" value="C:cytoplasm"/>
    <property type="evidence" value="ECO:0007669"/>
    <property type="project" value="TreeGrafter"/>
</dbReference>
<organism evidence="1 2">
    <name type="scientific">Paracoccus litorisediminis</name>
    <dbReference type="NCBI Taxonomy" id="2006130"/>
    <lineage>
        <taxon>Bacteria</taxon>
        <taxon>Pseudomonadati</taxon>
        <taxon>Pseudomonadota</taxon>
        <taxon>Alphaproteobacteria</taxon>
        <taxon>Rhodobacterales</taxon>
        <taxon>Paracoccaceae</taxon>
        <taxon>Paracoccus</taxon>
    </lineage>
</organism>
<dbReference type="EMBL" id="WMIG01000027">
    <property type="protein sequence ID" value="MTH62174.1"/>
    <property type="molecule type" value="Genomic_DNA"/>
</dbReference>
<dbReference type="OrthoDB" id="9792137at2"/>
<proteinExistence type="predicted"/>
<comment type="caution">
    <text evidence="1">The sequence shown here is derived from an EMBL/GenBank/DDBJ whole genome shotgun (WGS) entry which is preliminary data.</text>
</comment>
<dbReference type="Proteomes" id="UP000449846">
    <property type="component" value="Unassembled WGS sequence"/>
</dbReference>